<keyword evidence="2" id="KW-1185">Reference proteome</keyword>
<name>A0A183AK49_9TREM</name>
<evidence type="ECO:0000313" key="3">
    <source>
        <dbReference type="WBParaSite" id="ECPE_0000735001-mRNA-1"/>
    </source>
</evidence>
<sequence>MRIRQQSCLACTLETLAIDVCCIQETRIQGSSSTIRLTSPSNPSANFHLRLSGDPEAAALGLAGVVVALSEVADVALLG</sequence>
<reference evidence="1 2" key="2">
    <citation type="submission" date="2018-11" db="EMBL/GenBank/DDBJ databases">
        <authorList>
            <consortium name="Pathogen Informatics"/>
        </authorList>
    </citation>
    <scope>NUCLEOTIDE SEQUENCE [LARGE SCALE GENOMIC DNA]</scope>
    <source>
        <strain evidence="1 2">Egypt</strain>
    </source>
</reference>
<evidence type="ECO:0000313" key="2">
    <source>
        <dbReference type="Proteomes" id="UP000272942"/>
    </source>
</evidence>
<dbReference type="Proteomes" id="UP000272942">
    <property type="component" value="Unassembled WGS sequence"/>
</dbReference>
<dbReference type="EMBL" id="UZAN01044458">
    <property type="protein sequence ID" value="VDP80810.1"/>
    <property type="molecule type" value="Genomic_DNA"/>
</dbReference>
<proteinExistence type="predicted"/>
<reference evidence="3" key="1">
    <citation type="submission" date="2016-06" db="UniProtKB">
        <authorList>
            <consortium name="WormBaseParasite"/>
        </authorList>
    </citation>
    <scope>IDENTIFICATION</scope>
</reference>
<accession>A0A183AK49</accession>
<gene>
    <name evidence="1" type="ORF">ECPE_LOCUS7334</name>
</gene>
<evidence type="ECO:0000313" key="1">
    <source>
        <dbReference type="EMBL" id="VDP80810.1"/>
    </source>
</evidence>
<organism evidence="3">
    <name type="scientific">Echinostoma caproni</name>
    <dbReference type="NCBI Taxonomy" id="27848"/>
    <lineage>
        <taxon>Eukaryota</taxon>
        <taxon>Metazoa</taxon>
        <taxon>Spiralia</taxon>
        <taxon>Lophotrochozoa</taxon>
        <taxon>Platyhelminthes</taxon>
        <taxon>Trematoda</taxon>
        <taxon>Digenea</taxon>
        <taxon>Plagiorchiida</taxon>
        <taxon>Echinostomata</taxon>
        <taxon>Echinostomatoidea</taxon>
        <taxon>Echinostomatidae</taxon>
        <taxon>Echinostoma</taxon>
    </lineage>
</organism>
<dbReference type="OrthoDB" id="6272694at2759"/>
<dbReference type="WBParaSite" id="ECPE_0000735001-mRNA-1">
    <property type="protein sequence ID" value="ECPE_0000735001-mRNA-1"/>
    <property type="gene ID" value="ECPE_0000735001"/>
</dbReference>
<protein>
    <submittedName>
        <fullName evidence="3">DUF3077 domain-containing protein</fullName>
    </submittedName>
</protein>
<dbReference type="AlphaFoldDB" id="A0A183AK49"/>